<name>A0A6N6VSV4_9BACT</name>
<proteinExistence type="predicted"/>
<keyword evidence="4" id="KW-1185">Reference proteome</keyword>
<evidence type="ECO:0000313" key="4">
    <source>
        <dbReference type="Proteomes" id="UP000437748"/>
    </source>
</evidence>
<dbReference type="Proteomes" id="UP000437748">
    <property type="component" value="Unassembled WGS sequence"/>
</dbReference>
<dbReference type="EMBL" id="WFLM01000009">
    <property type="protein sequence ID" value="KAB8035879.1"/>
    <property type="molecule type" value="Genomic_DNA"/>
</dbReference>
<evidence type="ECO:0000313" key="3">
    <source>
        <dbReference type="EMBL" id="KAB8035879.1"/>
    </source>
</evidence>
<organism evidence="3 4">
    <name type="scientific">Silvanigrella paludirubra</name>
    <dbReference type="NCBI Taxonomy" id="2499159"/>
    <lineage>
        <taxon>Bacteria</taxon>
        <taxon>Pseudomonadati</taxon>
        <taxon>Bdellovibrionota</taxon>
        <taxon>Oligoflexia</taxon>
        <taxon>Silvanigrellales</taxon>
        <taxon>Silvanigrellaceae</taxon>
        <taxon>Silvanigrella</taxon>
    </lineage>
</organism>
<evidence type="ECO:0000256" key="2">
    <source>
        <dbReference type="SAM" id="MobiDB-lite"/>
    </source>
</evidence>
<evidence type="ECO:0000256" key="1">
    <source>
        <dbReference type="SAM" id="Coils"/>
    </source>
</evidence>
<feature type="coiled-coil region" evidence="1">
    <location>
        <begin position="7"/>
        <end position="52"/>
    </location>
</feature>
<keyword evidence="1" id="KW-0175">Coiled coil</keyword>
<protein>
    <submittedName>
        <fullName evidence="3">Uncharacterized protein</fullName>
    </submittedName>
</protein>
<feature type="region of interest" description="Disordered" evidence="2">
    <location>
        <begin position="69"/>
        <end position="90"/>
    </location>
</feature>
<reference evidence="3 4" key="1">
    <citation type="submission" date="2019-10" db="EMBL/GenBank/DDBJ databases">
        <title>New species of Slilvanegrellaceae.</title>
        <authorList>
            <person name="Pitt A."/>
            <person name="Hahn M.W."/>
        </authorList>
    </citation>
    <scope>NUCLEOTIDE SEQUENCE [LARGE SCALE GENOMIC DNA]</scope>
    <source>
        <strain evidence="3 4">SP-Ram-0.45-NSY-1</strain>
    </source>
</reference>
<accession>A0A6N6VSV4</accession>
<dbReference type="RefSeq" id="WP_153421904.1">
    <property type="nucleotide sequence ID" value="NZ_WFLM01000009.1"/>
</dbReference>
<sequence>MNNTESIENLKDENNQLKIEIDNLKRDKKLLINTIEKMASQARSQLHSLEKTLDLFRVFNQKIKCAPPSGVERPKGSLDESNIIKKSWRK</sequence>
<comment type="caution">
    <text evidence="3">The sequence shown here is derived from an EMBL/GenBank/DDBJ whole genome shotgun (WGS) entry which is preliminary data.</text>
</comment>
<gene>
    <name evidence="3" type="ORF">GCL60_16750</name>
</gene>
<dbReference type="AlphaFoldDB" id="A0A6N6VSV4"/>